<evidence type="ECO:0000313" key="3">
    <source>
        <dbReference type="Proteomes" id="UP001500994"/>
    </source>
</evidence>
<dbReference type="EMBL" id="BAAARK010000024">
    <property type="protein sequence ID" value="GAA2679575.1"/>
    <property type="molecule type" value="Genomic_DNA"/>
</dbReference>
<dbReference type="InterPro" id="IPR025382">
    <property type="entry name" value="Cap4-like_endonuclease_dom"/>
</dbReference>
<dbReference type="PANTHER" id="PTHR46844">
    <property type="entry name" value="SLR5058 PROTEIN"/>
    <property type="match status" value="1"/>
</dbReference>
<organism evidence="2 3">
    <name type="scientific">Streptomyces lunalinharesii</name>
    <dbReference type="NCBI Taxonomy" id="333384"/>
    <lineage>
        <taxon>Bacteria</taxon>
        <taxon>Bacillati</taxon>
        <taxon>Actinomycetota</taxon>
        <taxon>Actinomycetes</taxon>
        <taxon>Kitasatosporales</taxon>
        <taxon>Streptomycetaceae</taxon>
        <taxon>Streptomyces</taxon>
    </lineage>
</organism>
<dbReference type="InterPro" id="IPR027417">
    <property type="entry name" value="P-loop_NTPase"/>
</dbReference>
<sequence length="944" mass="102413">MQDPGHLPAPDDTGSATEERFAYQAQGGLRAVMEMLAGGGVLHVTCEHFEDVLVARTDGTVPGGAALWDFQQIKSREGQKNWTLFGVLRSKALASLLRTHQVLREHQDLTYVLTVGVEGVLSSDADVRAVAQGRGGDSAERLDRIARYLGANAAETAGFLRLVRIEELPDRYELERRNRDALFDLAPHLRVGEAEAMHADLLNRVRLAMGGRLGPHWQALVTRLNVPERVLRKRLTPQKLRDVALRLDRLDLADYVLRASRRAAQIHPYPGAESLSMPSLSSVYVPQRLQRITPESGQPSGRAADRSADDVAGAAALPGRAPVCLVLAGPGGGKSSLLRAVQADSAERWPAPGGQGLLGVTVPATALLGSPLPSALAAAATRQLATFALQRTLSDELFLNRPAPGACWLVLVDGLDEITDRDDRQNLLHTLTNFASEPDPLYRFVVASRPLPEKELRVLGPDVPRYQVMPFSRSELSEAARRILDSLGIPDSRDAAGRFVRVLDDAYLTDFALTPLMATMLCQLYAADPGQSLPDTRGALYAKFTDLLHRRMSGRDQSGVRSQAEAALARFGPTAMSRAHDLLDQLPETIDSLAFGHHSGSEASWAAALAALDDARRPRAVPEDDWNEFLSSVLGRSGLLTRAGDGFTFLHQTFQEHCAARHLARDPTSHARELNRLLGPWKEDGGTNPWGAPLDTASYIGFLIDPGTAPPTDPAPCLEALAVPDNIRGCLLIATLLSLGTLLTGQWKPLIQAAAQAMATACADPDGEATPRVWAAAVLAELDLQQGTTALEMLADDQGLDDEFNEDPHSPDFSDRLLAARRLLELDPPRGEDACYRLVHDPDLYGSVRVRAAEVLLSSGDERVCRALGYLAEAADLHFDDRLDAARRLATLDPEAAVRALHILIEDYRGDPDWLDWCIAAALALDDLGDGRGRQITDELSVGY</sequence>
<name>A0ABN3SMF9_9ACTN</name>
<feature type="domain" description="CD-NTase associated protein 4-like DNA endonuclease" evidence="1">
    <location>
        <begin position="13"/>
        <end position="88"/>
    </location>
</feature>
<keyword evidence="3" id="KW-1185">Reference proteome</keyword>
<reference evidence="2 3" key="1">
    <citation type="journal article" date="2019" name="Int. J. Syst. Evol. Microbiol.">
        <title>The Global Catalogue of Microorganisms (GCM) 10K type strain sequencing project: providing services to taxonomists for standard genome sequencing and annotation.</title>
        <authorList>
            <consortium name="The Broad Institute Genomics Platform"/>
            <consortium name="The Broad Institute Genome Sequencing Center for Infectious Disease"/>
            <person name="Wu L."/>
            <person name="Ma J."/>
        </authorList>
    </citation>
    <scope>NUCLEOTIDE SEQUENCE [LARGE SCALE GENOMIC DNA]</scope>
    <source>
        <strain evidence="2 3">JCM 16374</strain>
    </source>
</reference>
<comment type="caution">
    <text evidence="2">The sequence shown here is derived from an EMBL/GenBank/DDBJ whole genome shotgun (WGS) entry which is preliminary data.</text>
</comment>
<gene>
    <name evidence="2" type="ORF">GCM10009864_59840</name>
</gene>
<evidence type="ECO:0000259" key="1">
    <source>
        <dbReference type="Pfam" id="PF14130"/>
    </source>
</evidence>
<dbReference type="Proteomes" id="UP001500994">
    <property type="component" value="Unassembled WGS sequence"/>
</dbReference>
<dbReference type="PANTHER" id="PTHR46844:SF1">
    <property type="entry name" value="SLR5058 PROTEIN"/>
    <property type="match status" value="1"/>
</dbReference>
<evidence type="ECO:0000313" key="2">
    <source>
        <dbReference type="EMBL" id="GAA2679575.1"/>
    </source>
</evidence>
<protein>
    <recommendedName>
        <fullName evidence="1">CD-NTase associated protein 4-like DNA endonuclease domain-containing protein</fullName>
    </recommendedName>
</protein>
<dbReference type="SUPFAM" id="SSF52540">
    <property type="entry name" value="P-loop containing nucleoside triphosphate hydrolases"/>
    <property type="match status" value="1"/>
</dbReference>
<proteinExistence type="predicted"/>
<dbReference type="Pfam" id="PF14130">
    <property type="entry name" value="Cap4_nuclease"/>
    <property type="match status" value="1"/>
</dbReference>
<accession>A0ABN3SMF9</accession>